<keyword evidence="6" id="KW-0326">Glycosidase</keyword>
<evidence type="ECO:0000256" key="3">
    <source>
        <dbReference type="ARBA" id="ARBA00012593"/>
    </source>
</evidence>
<keyword evidence="10" id="KW-1185">Reference proteome</keyword>
<comment type="catalytic activity">
    <reaction evidence="1">
        <text>Hydrolysis of terminal (1-&gt;4)-linked alpha-D-glucose residues successively from non-reducing ends of the chains with release of beta-D-glucose.</text>
        <dbReference type="EC" id="3.2.1.3"/>
    </reaction>
</comment>
<reference evidence="9" key="1">
    <citation type="submission" date="2020-12" db="EMBL/GenBank/DDBJ databases">
        <title>Bacterial taxonomy.</title>
        <authorList>
            <person name="Pan X."/>
        </authorList>
    </citation>
    <scope>NUCLEOTIDE SEQUENCE</scope>
    <source>
        <strain evidence="9">B2012</strain>
    </source>
</reference>
<feature type="domain" description="GH15-like" evidence="8">
    <location>
        <begin position="357"/>
        <end position="402"/>
    </location>
</feature>
<evidence type="ECO:0000256" key="1">
    <source>
        <dbReference type="ARBA" id="ARBA00001863"/>
    </source>
</evidence>
<dbReference type="EMBL" id="JAEKJA010000018">
    <property type="protein sequence ID" value="MBJ3777612.1"/>
    <property type="molecule type" value="Genomic_DNA"/>
</dbReference>
<dbReference type="EC" id="3.2.1.3" evidence="3"/>
<dbReference type="Pfam" id="PF00723">
    <property type="entry name" value="Glyco_hydro_15"/>
    <property type="match status" value="2"/>
</dbReference>
<dbReference type="GO" id="GO:0000272">
    <property type="term" value="P:polysaccharide catabolic process"/>
    <property type="evidence" value="ECO:0007669"/>
    <property type="project" value="UniProtKB-KW"/>
</dbReference>
<dbReference type="Gene3D" id="1.50.10.10">
    <property type="match status" value="1"/>
</dbReference>
<protein>
    <recommendedName>
        <fullName evidence="3">glucan 1,4-alpha-glucosidase</fullName>
        <ecNumber evidence="3">3.2.1.3</ecNumber>
    </recommendedName>
</protein>
<dbReference type="AlphaFoldDB" id="A0A934MEK1"/>
<comment type="similarity">
    <text evidence="2">Belongs to the glycosyl hydrolase 15 family.</text>
</comment>
<keyword evidence="5" id="KW-0119">Carbohydrate metabolism</keyword>
<proteinExistence type="inferred from homology"/>
<comment type="caution">
    <text evidence="9">The sequence shown here is derived from an EMBL/GenBank/DDBJ whole genome shotgun (WGS) entry which is preliminary data.</text>
</comment>
<organism evidence="9 10">
    <name type="scientific">Acuticoccus mangrovi</name>
    <dbReference type="NCBI Taxonomy" id="2796142"/>
    <lineage>
        <taxon>Bacteria</taxon>
        <taxon>Pseudomonadati</taxon>
        <taxon>Pseudomonadota</taxon>
        <taxon>Alphaproteobacteria</taxon>
        <taxon>Hyphomicrobiales</taxon>
        <taxon>Amorphaceae</taxon>
        <taxon>Acuticoccus</taxon>
    </lineage>
</organism>
<evidence type="ECO:0000313" key="10">
    <source>
        <dbReference type="Proteomes" id="UP000609531"/>
    </source>
</evidence>
<dbReference type="Proteomes" id="UP000609531">
    <property type="component" value="Unassembled WGS sequence"/>
</dbReference>
<dbReference type="SUPFAM" id="SSF48208">
    <property type="entry name" value="Six-hairpin glycosidases"/>
    <property type="match status" value="1"/>
</dbReference>
<dbReference type="PRINTS" id="PR00736">
    <property type="entry name" value="GLHYDRLASE15"/>
</dbReference>
<name>A0A934MEK1_9HYPH</name>
<evidence type="ECO:0000259" key="8">
    <source>
        <dbReference type="Pfam" id="PF00723"/>
    </source>
</evidence>
<evidence type="ECO:0000256" key="7">
    <source>
        <dbReference type="ARBA" id="ARBA00023326"/>
    </source>
</evidence>
<evidence type="ECO:0000256" key="5">
    <source>
        <dbReference type="ARBA" id="ARBA00023277"/>
    </source>
</evidence>
<dbReference type="GO" id="GO:0004339">
    <property type="term" value="F:glucan 1,4-alpha-glucosidase activity"/>
    <property type="evidence" value="ECO:0007669"/>
    <property type="project" value="UniProtKB-EC"/>
</dbReference>
<dbReference type="PANTHER" id="PTHR31616:SF9">
    <property type="entry name" value="GLUCOAMYLASE, INTRACELLULAR SPORULATION-SPECIFIC"/>
    <property type="match status" value="1"/>
</dbReference>
<evidence type="ECO:0000256" key="4">
    <source>
        <dbReference type="ARBA" id="ARBA00022801"/>
    </source>
</evidence>
<evidence type="ECO:0000313" key="9">
    <source>
        <dbReference type="EMBL" id="MBJ3777612.1"/>
    </source>
</evidence>
<keyword evidence="7" id="KW-0624">Polysaccharide degradation</keyword>
<accession>A0A934MEK1</accession>
<dbReference type="PANTHER" id="PTHR31616">
    <property type="entry name" value="TREHALASE"/>
    <property type="match status" value="1"/>
</dbReference>
<sequence>MSGLDAWLEAQERHSAAAMAAAVSATHLRHTRPAFGLTVVPAAGSVLASPVPALWDPEPDYFYHWVRDAGVVMLSAVPLSADPAWRRRLADYVRFSLAIATRPGPAHNPLAETTSADHRRFLRPDAELAALHGDALLGEPRANADGSVDVERWSRPQFDGPALRALSVLAAMEVFAHAPGPVEAAERLLRLDLGHVLAHAGEPAIGPWEEEPAALDAFTLLAQRAALAAAGERLGDIGPALRRIDRALDALWCGDHFKASSNAEPGESDAATILGALLGAADAPFGVGDERMAGTARHIARWSRAAYPLAADLPLVGRFPGDVYFGGNPWLPTSLGFAEFHFRRARLLGYEAELVAGTRYLEAVRRALPQPGALPEQLDRTTGAPTSCRDLTWSHAALLAAAQARRDALSSSGRGAGS</sequence>
<dbReference type="InterPro" id="IPR008928">
    <property type="entry name" value="6-hairpin_glycosidase_sf"/>
</dbReference>
<gene>
    <name evidence="9" type="ORF">JCR33_18045</name>
</gene>
<evidence type="ECO:0000256" key="6">
    <source>
        <dbReference type="ARBA" id="ARBA00023295"/>
    </source>
</evidence>
<dbReference type="InterPro" id="IPR011613">
    <property type="entry name" value="GH15-like"/>
</dbReference>
<feature type="domain" description="GH15-like" evidence="8">
    <location>
        <begin position="41"/>
        <end position="342"/>
    </location>
</feature>
<dbReference type="RefSeq" id="WP_198883516.1">
    <property type="nucleotide sequence ID" value="NZ_JAEKJA010000018.1"/>
</dbReference>
<evidence type="ECO:0000256" key="2">
    <source>
        <dbReference type="ARBA" id="ARBA00006188"/>
    </source>
</evidence>
<keyword evidence="4" id="KW-0378">Hydrolase</keyword>
<dbReference type="InterPro" id="IPR012341">
    <property type="entry name" value="6hp_glycosidase-like_sf"/>
</dbReference>
<dbReference type="InterPro" id="IPR000165">
    <property type="entry name" value="Glucoamylase"/>
</dbReference>